<dbReference type="PANTHER" id="PTHR24221">
    <property type="entry name" value="ATP-BINDING CASSETTE SUB-FAMILY B"/>
    <property type="match status" value="1"/>
</dbReference>
<dbReference type="Proteomes" id="UP000547058">
    <property type="component" value="Unassembled WGS sequence"/>
</dbReference>
<keyword evidence="5 7" id="KW-1133">Transmembrane helix</keyword>
<evidence type="ECO:0000256" key="6">
    <source>
        <dbReference type="ARBA" id="ARBA00023136"/>
    </source>
</evidence>
<evidence type="ECO:0000256" key="3">
    <source>
        <dbReference type="ARBA" id="ARBA00022741"/>
    </source>
</evidence>
<dbReference type="GO" id="GO:0005886">
    <property type="term" value="C:plasma membrane"/>
    <property type="evidence" value="ECO:0007669"/>
    <property type="project" value="UniProtKB-SubCell"/>
</dbReference>
<feature type="transmembrane region" description="Helical" evidence="7">
    <location>
        <begin position="164"/>
        <end position="182"/>
    </location>
</feature>
<protein>
    <submittedName>
        <fullName evidence="10">Thiol reductant ABC exporter subunit CydD</fullName>
    </submittedName>
</protein>
<dbReference type="SMART" id="SM00382">
    <property type="entry name" value="AAA"/>
    <property type="match status" value="1"/>
</dbReference>
<dbReference type="Gene3D" id="3.40.50.300">
    <property type="entry name" value="P-loop containing nucleotide triphosphate hydrolases"/>
    <property type="match status" value="1"/>
</dbReference>
<evidence type="ECO:0000256" key="4">
    <source>
        <dbReference type="ARBA" id="ARBA00022840"/>
    </source>
</evidence>
<feature type="transmembrane region" description="Helical" evidence="7">
    <location>
        <begin position="266"/>
        <end position="291"/>
    </location>
</feature>
<evidence type="ECO:0000313" key="11">
    <source>
        <dbReference type="Proteomes" id="UP000547058"/>
    </source>
</evidence>
<comment type="caution">
    <text evidence="10">The sequence shown here is derived from an EMBL/GenBank/DDBJ whole genome shotgun (WGS) entry which is preliminary data.</text>
</comment>
<dbReference type="SUPFAM" id="SSF90123">
    <property type="entry name" value="ABC transporter transmembrane region"/>
    <property type="match status" value="1"/>
</dbReference>
<dbReference type="SUPFAM" id="SSF52540">
    <property type="entry name" value="P-loop containing nucleoside triphosphate hydrolases"/>
    <property type="match status" value="1"/>
</dbReference>
<keyword evidence="2 7" id="KW-0812">Transmembrane</keyword>
<accession>A0A7W3FMV9</accession>
<gene>
    <name evidence="10" type="primary">cydD</name>
    <name evidence="10" type="ORF">H4O11_11630</name>
</gene>
<dbReference type="Pfam" id="PF00664">
    <property type="entry name" value="ABC_membrane"/>
    <property type="match status" value="1"/>
</dbReference>
<dbReference type="CDD" id="cd18584">
    <property type="entry name" value="ABC_6TM_AarD_CydD"/>
    <property type="match status" value="1"/>
</dbReference>
<dbReference type="InterPro" id="IPR036640">
    <property type="entry name" value="ABC1_TM_sf"/>
</dbReference>
<dbReference type="Gene3D" id="1.20.1560.10">
    <property type="entry name" value="ABC transporter type 1, transmembrane domain"/>
    <property type="match status" value="1"/>
</dbReference>
<feature type="domain" description="ABC transmembrane type-1" evidence="9">
    <location>
        <begin position="47"/>
        <end position="335"/>
    </location>
</feature>
<dbReference type="GO" id="GO:0042883">
    <property type="term" value="P:cysteine transport"/>
    <property type="evidence" value="ECO:0007669"/>
    <property type="project" value="InterPro"/>
</dbReference>
<evidence type="ECO:0000256" key="7">
    <source>
        <dbReference type="SAM" id="Phobius"/>
    </source>
</evidence>
<dbReference type="InterPro" id="IPR017871">
    <property type="entry name" value="ABC_transporter-like_CS"/>
</dbReference>
<sequence length="587" mass="62384">MPGPHSLPSRDIVSQDIDRHSLEAQQRKVRQRWLDGLAVVATGRRRLAALSISVSGILLVGQAAAIAWLVQHVLVERAPLADGIAVLVALGAALLLRTVLGSVTQLAAGEVADAARLALRERAYACLLRKGPLWLRQQRSGELGEMMLAHADAIENYYSGFQPVRIEVVVVPLVIAVAVAWVDWVVAIIFIATAPLVPFFMMLVGWGAEAAGRAQLGELARMSGHFADRIKGLGLLRLYGRGPAELEGVATAAEGVRERTMKVLRIAFLSSTVLEFFASVSVAMVALYLGLSYLGMMSLHAQVPSLGAGLFCLLLAPEFYAPLRRLAAHYHDRANALAAAAEIERLLGVLPGPVPPVAAHVPASPAEPMRRHAPPLQAHALALRPLGAAHDVLRDITFELEPNQRLALVGPSGSGKSTLLEALAGWLPPREGSVLVRPGLEIGYAGQRPYLFHGSIAENLRLADPTASLATLRAAAQAAQVLQFADRLPAGLDTVIGERGFGLSGGEARRIGLARLLLRNPGIMLLDEPTAFLDPGTEAALLHALAVFARGRSVVIATHAAAAMAWADSTLVLPEGRLHHGLQEGRA</sequence>
<keyword evidence="11" id="KW-1185">Reference proteome</keyword>
<evidence type="ECO:0000256" key="2">
    <source>
        <dbReference type="ARBA" id="ARBA00022692"/>
    </source>
</evidence>
<dbReference type="InterPro" id="IPR014216">
    <property type="entry name" value="ABC_transptr_CydD"/>
</dbReference>
<organism evidence="10 11">
    <name type="scientific">Stenotrophomonas tumulicola</name>
    <dbReference type="NCBI Taxonomy" id="1685415"/>
    <lineage>
        <taxon>Bacteria</taxon>
        <taxon>Pseudomonadati</taxon>
        <taxon>Pseudomonadota</taxon>
        <taxon>Gammaproteobacteria</taxon>
        <taxon>Lysobacterales</taxon>
        <taxon>Lysobacteraceae</taxon>
        <taxon>Stenotrophomonas</taxon>
    </lineage>
</organism>
<dbReference type="PROSITE" id="PS50929">
    <property type="entry name" value="ABC_TM1F"/>
    <property type="match status" value="1"/>
</dbReference>
<dbReference type="InterPro" id="IPR011527">
    <property type="entry name" value="ABC1_TM_dom"/>
</dbReference>
<evidence type="ECO:0000256" key="1">
    <source>
        <dbReference type="ARBA" id="ARBA00004651"/>
    </source>
</evidence>
<dbReference type="InterPro" id="IPR027417">
    <property type="entry name" value="P-loop_NTPase"/>
</dbReference>
<dbReference type="PROSITE" id="PS50893">
    <property type="entry name" value="ABC_TRANSPORTER_2"/>
    <property type="match status" value="1"/>
</dbReference>
<feature type="transmembrane region" description="Helical" evidence="7">
    <location>
        <begin position="47"/>
        <end position="71"/>
    </location>
</feature>
<dbReference type="GO" id="GO:0005524">
    <property type="term" value="F:ATP binding"/>
    <property type="evidence" value="ECO:0007669"/>
    <property type="project" value="UniProtKB-KW"/>
</dbReference>
<evidence type="ECO:0000259" key="8">
    <source>
        <dbReference type="PROSITE" id="PS50893"/>
    </source>
</evidence>
<evidence type="ECO:0000259" key="9">
    <source>
        <dbReference type="PROSITE" id="PS50929"/>
    </source>
</evidence>
<keyword evidence="6 7" id="KW-0472">Membrane</keyword>
<dbReference type="Pfam" id="PF00005">
    <property type="entry name" value="ABC_tran"/>
    <property type="match status" value="1"/>
</dbReference>
<dbReference type="InterPro" id="IPR003439">
    <property type="entry name" value="ABC_transporter-like_ATP-bd"/>
</dbReference>
<dbReference type="PROSITE" id="PS00211">
    <property type="entry name" value="ABC_TRANSPORTER_1"/>
    <property type="match status" value="1"/>
</dbReference>
<name>A0A7W3FMV9_9GAMM</name>
<feature type="transmembrane region" description="Helical" evidence="7">
    <location>
        <begin position="188"/>
        <end position="208"/>
    </location>
</feature>
<comment type="subcellular location">
    <subcellularLocation>
        <location evidence="1">Cell membrane</location>
        <topology evidence="1">Multi-pass membrane protein</topology>
    </subcellularLocation>
</comment>
<keyword evidence="3" id="KW-0547">Nucleotide-binding</keyword>
<feature type="domain" description="ABC transporter" evidence="8">
    <location>
        <begin position="376"/>
        <end position="587"/>
    </location>
</feature>
<evidence type="ECO:0000313" key="10">
    <source>
        <dbReference type="EMBL" id="MBA8682454.1"/>
    </source>
</evidence>
<dbReference type="InterPro" id="IPR003593">
    <property type="entry name" value="AAA+_ATPase"/>
</dbReference>
<dbReference type="InterPro" id="IPR039421">
    <property type="entry name" value="Type_1_exporter"/>
</dbReference>
<reference evidence="10 11" key="1">
    <citation type="submission" date="2020-08" db="EMBL/GenBank/DDBJ databases">
        <title>Stenotrophomonas tumulicola JCM 30961.</title>
        <authorList>
            <person name="Deng Y."/>
        </authorList>
    </citation>
    <scope>NUCLEOTIDE SEQUENCE [LARGE SCALE GENOMIC DNA]</scope>
    <source>
        <strain evidence="10 11">JCM 30961</strain>
    </source>
</reference>
<dbReference type="EMBL" id="JACGXS010000005">
    <property type="protein sequence ID" value="MBA8682454.1"/>
    <property type="molecule type" value="Genomic_DNA"/>
</dbReference>
<dbReference type="GO" id="GO:0016887">
    <property type="term" value="F:ATP hydrolysis activity"/>
    <property type="evidence" value="ECO:0007669"/>
    <property type="project" value="InterPro"/>
</dbReference>
<dbReference type="AlphaFoldDB" id="A0A7W3FMV9"/>
<dbReference type="PANTHER" id="PTHR24221:SF261">
    <property type="entry name" value="GLUTATHIONE_L-CYSTEINE TRANSPORT SYSTEM ATP-BINDING_PERMEASE PROTEIN CYDD"/>
    <property type="match status" value="1"/>
</dbReference>
<keyword evidence="4" id="KW-0067">ATP-binding</keyword>
<dbReference type="GO" id="GO:0140359">
    <property type="term" value="F:ABC-type transporter activity"/>
    <property type="evidence" value="ECO:0007669"/>
    <property type="project" value="InterPro"/>
</dbReference>
<proteinExistence type="predicted"/>
<dbReference type="GO" id="GO:0034040">
    <property type="term" value="F:ATPase-coupled lipid transmembrane transporter activity"/>
    <property type="evidence" value="ECO:0007669"/>
    <property type="project" value="TreeGrafter"/>
</dbReference>
<dbReference type="RefSeq" id="WP_182339594.1">
    <property type="nucleotide sequence ID" value="NZ_JACGXS010000005.1"/>
</dbReference>
<dbReference type="NCBIfam" id="TIGR02857">
    <property type="entry name" value="CydD"/>
    <property type="match status" value="1"/>
</dbReference>
<feature type="transmembrane region" description="Helical" evidence="7">
    <location>
        <begin position="83"/>
        <end position="100"/>
    </location>
</feature>
<evidence type="ECO:0000256" key="5">
    <source>
        <dbReference type="ARBA" id="ARBA00022989"/>
    </source>
</evidence>